<dbReference type="STRING" id="3821.A0A151R372"/>
<sequence>MKNKTVIIAVVNKAYVEQDVESDTTMFDIFLGNFWLGEGTRPLIDHLLIVAVDQTAYDRCQFLKLNCFKLETNDVGLEGETIYMSQNYIKMTWTKIQFVLEVLKRGYNFVFTDTDIMWLRNPFTRLGKNETEDFQISTDIYLGDPWSEKHLINTGFYFVRSNNKTISLFETWYGQKDNVTRKNDQDVLIDLIKIGIIKDLGLKVRFLDTLYFSGFCEDKKDFSAVITIHANCCRSIIAKVKDMKAALRDWKRFKKLDVNSTVNFQWTVHDWCWQSWGRPSKIKG</sequence>
<dbReference type="Proteomes" id="UP000075243">
    <property type="component" value="Unassembled WGS sequence"/>
</dbReference>
<dbReference type="InterPro" id="IPR044821">
    <property type="entry name" value="At1g28695/At4g15970-like"/>
</dbReference>
<reference evidence="2" key="1">
    <citation type="journal article" date="2012" name="Nat. Biotechnol.">
        <title>Draft genome sequence of pigeonpea (Cajanus cajan), an orphan legume crop of resource-poor farmers.</title>
        <authorList>
            <person name="Varshney R.K."/>
            <person name="Chen W."/>
            <person name="Li Y."/>
            <person name="Bharti A.K."/>
            <person name="Saxena R.K."/>
            <person name="Schlueter J.A."/>
            <person name="Donoghue M.T."/>
            <person name="Azam S."/>
            <person name="Fan G."/>
            <person name="Whaley A.M."/>
            <person name="Farmer A.D."/>
            <person name="Sheridan J."/>
            <person name="Iwata A."/>
            <person name="Tuteja R."/>
            <person name="Penmetsa R.V."/>
            <person name="Wu W."/>
            <person name="Upadhyaya H.D."/>
            <person name="Yang S.P."/>
            <person name="Shah T."/>
            <person name="Saxena K.B."/>
            <person name="Michael T."/>
            <person name="McCombie W.R."/>
            <person name="Yang B."/>
            <person name="Zhang G."/>
            <person name="Yang H."/>
            <person name="Wang J."/>
            <person name="Spillane C."/>
            <person name="Cook D.R."/>
            <person name="May G.D."/>
            <person name="Xu X."/>
            <person name="Jackson S.A."/>
        </authorList>
    </citation>
    <scope>NUCLEOTIDE SEQUENCE [LARGE SCALE GENOMIC DNA]</scope>
</reference>
<feature type="domain" description="Nucleotide-diphospho-sugar transferase" evidence="1">
    <location>
        <begin position="43"/>
        <end position="243"/>
    </location>
</feature>
<organism evidence="2 3">
    <name type="scientific">Cajanus cajan</name>
    <name type="common">Pigeon pea</name>
    <name type="synonym">Cajanus indicus</name>
    <dbReference type="NCBI Taxonomy" id="3821"/>
    <lineage>
        <taxon>Eukaryota</taxon>
        <taxon>Viridiplantae</taxon>
        <taxon>Streptophyta</taxon>
        <taxon>Embryophyta</taxon>
        <taxon>Tracheophyta</taxon>
        <taxon>Spermatophyta</taxon>
        <taxon>Magnoliopsida</taxon>
        <taxon>eudicotyledons</taxon>
        <taxon>Gunneridae</taxon>
        <taxon>Pentapetalae</taxon>
        <taxon>rosids</taxon>
        <taxon>fabids</taxon>
        <taxon>Fabales</taxon>
        <taxon>Fabaceae</taxon>
        <taxon>Papilionoideae</taxon>
        <taxon>50 kb inversion clade</taxon>
        <taxon>NPAAA clade</taxon>
        <taxon>indigoferoid/millettioid clade</taxon>
        <taxon>Phaseoleae</taxon>
        <taxon>Cajanus</taxon>
    </lineage>
</organism>
<accession>A0A151R372</accession>
<dbReference type="PANTHER" id="PTHR46038:SF12">
    <property type="entry name" value="OS03G0731800 PROTEIN"/>
    <property type="match status" value="1"/>
</dbReference>
<evidence type="ECO:0000313" key="3">
    <source>
        <dbReference type="Proteomes" id="UP000075243"/>
    </source>
</evidence>
<gene>
    <name evidence="2" type="ORF">KK1_041862</name>
</gene>
<keyword evidence="3" id="KW-1185">Reference proteome</keyword>
<protein>
    <submittedName>
        <fullName evidence="2">Uncharacterized protein At1g28695 family</fullName>
    </submittedName>
</protein>
<dbReference type="AlphaFoldDB" id="A0A151R372"/>
<dbReference type="Gramene" id="C.cajan_39491.t">
    <property type="protein sequence ID" value="C.cajan_39491.t"/>
    <property type="gene ID" value="C.cajan_39491"/>
</dbReference>
<dbReference type="OMA" id="INNAYVE"/>
<name>A0A151R372_CAJCA</name>
<dbReference type="InterPro" id="IPR005069">
    <property type="entry name" value="Nucl-diP-sugar_transferase"/>
</dbReference>
<dbReference type="PANTHER" id="PTHR46038">
    <property type="entry name" value="EXPRESSED PROTEIN-RELATED"/>
    <property type="match status" value="1"/>
</dbReference>
<proteinExistence type="predicted"/>
<evidence type="ECO:0000313" key="2">
    <source>
        <dbReference type="EMBL" id="KYP36986.1"/>
    </source>
</evidence>
<evidence type="ECO:0000259" key="1">
    <source>
        <dbReference type="Pfam" id="PF03407"/>
    </source>
</evidence>
<dbReference type="Pfam" id="PF03407">
    <property type="entry name" value="Nucleotid_trans"/>
    <property type="match status" value="1"/>
</dbReference>
<dbReference type="EMBL" id="KQ484151">
    <property type="protein sequence ID" value="KYP36986.1"/>
    <property type="molecule type" value="Genomic_DNA"/>
</dbReference>